<dbReference type="InterPro" id="IPR001872">
    <property type="entry name" value="Peptidase_A8"/>
</dbReference>
<proteinExistence type="inferred from homology"/>
<comment type="similarity">
    <text evidence="1 9 11">Belongs to the peptidase A8 family.</text>
</comment>
<reference evidence="12 13" key="1">
    <citation type="submission" date="2021-03" db="EMBL/GenBank/DDBJ databases">
        <title>Antimicrobial resistance genes in bacteria isolated from Japanese honey, and their potential for conferring macrolide and lincosamide resistance in the American foulbrood pathogen Paenibacillus larvae.</title>
        <authorList>
            <person name="Okamoto M."/>
            <person name="Kumagai M."/>
            <person name="Kanamori H."/>
            <person name="Takamatsu D."/>
        </authorList>
    </citation>
    <scope>NUCLEOTIDE SEQUENCE [LARGE SCALE GENOMIC DNA]</scope>
    <source>
        <strain evidence="12 13">J21TS3</strain>
    </source>
</reference>
<evidence type="ECO:0000256" key="7">
    <source>
        <dbReference type="ARBA" id="ARBA00022989"/>
    </source>
</evidence>
<comment type="pathway">
    <text evidence="9">Protein modification; lipoprotein biosynthesis (signal peptide cleavage).</text>
</comment>
<evidence type="ECO:0000256" key="2">
    <source>
        <dbReference type="ARBA" id="ARBA00022475"/>
    </source>
</evidence>
<evidence type="ECO:0000313" key="13">
    <source>
        <dbReference type="Proteomes" id="UP000680638"/>
    </source>
</evidence>
<dbReference type="HAMAP" id="MF_00161">
    <property type="entry name" value="LspA"/>
    <property type="match status" value="1"/>
</dbReference>
<sequence length="154" mass="17297">MAFYILALVVLLVDQGSKWWVRTHMFVGEQRNVFIPYLHFEYYQNSGAAFSSFQGYGKWFAYLAIVVVGALIYYRIKGAIRGMVLELAAGFLAGGALGNALDRLMYGKVTDFLVWGSRSGIMNIADLAINAGVVLLIFGMLLRGWQEKRSYSFK</sequence>
<keyword evidence="6 9" id="KW-0378">Hydrolase</keyword>
<evidence type="ECO:0000256" key="11">
    <source>
        <dbReference type="RuleBase" id="RU004181"/>
    </source>
</evidence>
<dbReference type="NCBIfam" id="TIGR00077">
    <property type="entry name" value="lspA"/>
    <property type="match status" value="1"/>
</dbReference>
<gene>
    <name evidence="12" type="primary">lspA_2</name>
    <name evidence="9" type="synonym">lspA</name>
    <name evidence="12" type="ORF">J21TS3_34160</name>
</gene>
<feature type="transmembrane region" description="Helical" evidence="9">
    <location>
        <begin position="83"/>
        <end position="101"/>
    </location>
</feature>
<dbReference type="PANTHER" id="PTHR33695:SF1">
    <property type="entry name" value="LIPOPROTEIN SIGNAL PEPTIDASE"/>
    <property type="match status" value="1"/>
</dbReference>
<comment type="function">
    <text evidence="9 10">This protein specifically catalyzes the removal of signal peptides from prolipoproteins.</text>
</comment>
<keyword evidence="12" id="KW-0449">Lipoprotein</keyword>
<dbReference type="Proteomes" id="UP000680638">
    <property type="component" value="Unassembled WGS sequence"/>
</dbReference>
<keyword evidence="8 9" id="KW-0472">Membrane</keyword>
<accession>A0ABQ4LZB2</accession>
<name>A0ABQ4LZB2_9BACL</name>
<feature type="active site" evidence="9">
    <location>
        <position position="111"/>
    </location>
</feature>
<dbReference type="EC" id="3.4.23.36" evidence="9"/>
<keyword evidence="5 9" id="KW-0064">Aspartyl protease</keyword>
<comment type="caution">
    <text evidence="12">The sequence shown here is derived from an EMBL/GenBank/DDBJ whole genome shotgun (WGS) entry which is preliminary data.</text>
</comment>
<dbReference type="PROSITE" id="PS00855">
    <property type="entry name" value="SPASE_II"/>
    <property type="match status" value="1"/>
</dbReference>
<dbReference type="Pfam" id="PF01252">
    <property type="entry name" value="Peptidase_A8"/>
    <property type="match status" value="1"/>
</dbReference>
<comment type="catalytic activity">
    <reaction evidence="9 10">
        <text>Release of signal peptides from bacterial membrane prolipoproteins. Hydrolyzes -Xaa-Yaa-Zaa-|-(S,diacylglyceryl)Cys-, in which Xaa is hydrophobic (preferably Leu), and Yaa (Ala or Ser) and Zaa (Gly or Ala) have small, neutral side chains.</text>
        <dbReference type="EC" id="3.4.23.36"/>
    </reaction>
</comment>
<dbReference type="EMBL" id="BORW01000019">
    <property type="protein sequence ID" value="GIO68595.1"/>
    <property type="molecule type" value="Genomic_DNA"/>
</dbReference>
<comment type="subcellular location">
    <subcellularLocation>
        <location evidence="9">Cell membrane</location>
        <topology evidence="9">Multi-pass membrane protein</topology>
    </subcellularLocation>
</comment>
<evidence type="ECO:0000256" key="10">
    <source>
        <dbReference type="RuleBase" id="RU000594"/>
    </source>
</evidence>
<protein>
    <recommendedName>
        <fullName evidence="9">Lipoprotein signal peptidase</fullName>
        <ecNumber evidence="9">3.4.23.36</ecNumber>
    </recommendedName>
    <alternativeName>
        <fullName evidence="9">Prolipoprotein signal peptidase</fullName>
    </alternativeName>
    <alternativeName>
        <fullName evidence="9">Signal peptidase II</fullName>
        <shortName evidence="9">SPase II</shortName>
    </alternativeName>
</protein>
<organism evidence="12 13">
    <name type="scientific">Paenibacillus cookii</name>
    <dbReference type="NCBI Taxonomy" id="157839"/>
    <lineage>
        <taxon>Bacteria</taxon>
        <taxon>Bacillati</taxon>
        <taxon>Bacillota</taxon>
        <taxon>Bacilli</taxon>
        <taxon>Bacillales</taxon>
        <taxon>Paenibacillaceae</taxon>
        <taxon>Paenibacillus</taxon>
    </lineage>
</organism>
<keyword evidence="7 9" id="KW-1133">Transmembrane helix</keyword>
<keyword evidence="3 9" id="KW-0645">Protease</keyword>
<dbReference type="PANTHER" id="PTHR33695">
    <property type="entry name" value="LIPOPROTEIN SIGNAL PEPTIDASE"/>
    <property type="match status" value="1"/>
</dbReference>
<keyword evidence="4 9" id="KW-0812">Transmembrane</keyword>
<evidence type="ECO:0000256" key="9">
    <source>
        <dbReference type="HAMAP-Rule" id="MF_00161"/>
    </source>
</evidence>
<feature type="transmembrane region" description="Helical" evidence="9">
    <location>
        <begin position="121"/>
        <end position="142"/>
    </location>
</feature>
<evidence type="ECO:0000256" key="3">
    <source>
        <dbReference type="ARBA" id="ARBA00022670"/>
    </source>
</evidence>
<evidence type="ECO:0000256" key="4">
    <source>
        <dbReference type="ARBA" id="ARBA00022692"/>
    </source>
</evidence>
<feature type="transmembrane region" description="Helical" evidence="9">
    <location>
        <begin position="59"/>
        <end position="76"/>
    </location>
</feature>
<keyword evidence="13" id="KW-1185">Reference proteome</keyword>
<evidence type="ECO:0000313" key="12">
    <source>
        <dbReference type="EMBL" id="GIO68595.1"/>
    </source>
</evidence>
<dbReference type="PRINTS" id="PR00781">
    <property type="entry name" value="LIPOSIGPTASE"/>
</dbReference>
<comment type="caution">
    <text evidence="9">Lacks conserved residue(s) required for the propagation of feature annotation.</text>
</comment>
<evidence type="ECO:0000256" key="8">
    <source>
        <dbReference type="ARBA" id="ARBA00023136"/>
    </source>
</evidence>
<evidence type="ECO:0000256" key="1">
    <source>
        <dbReference type="ARBA" id="ARBA00006139"/>
    </source>
</evidence>
<evidence type="ECO:0000256" key="5">
    <source>
        <dbReference type="ARBA" id="ARBA00022750"/>
    </source>
</evidence>
<keyword evidence="2 9" id="KW-1003">Cell membrane</keyword>
<feature type="active site" evidence="9">
    <location>
        <position position="126"/>
    </location>
</feature>
<evidence type="ECO:0000256" key="6">
    <source>
        <dbReference type="ARBA" id="ARBA00022801"/>
    </source>
</evidence>